<evidence type="ECO:0000259" key="1">
    <source>
        <dbReference type="Pfam" id="PF00814"/>
    </source>
</evidence>
<dbReference type="PANTHER" id="PTHR11735:SF11">
    <property type="entry name" value="TRNA THREONYLCARBAMOYLADENOSINE BIOSYNTHESIS PROTEIN TSAB"/>
    <property type="match status" value="1"/>
</dbReference>
<dbReference type="EC" id="2.3.1.234" evidence="2"/>
<dbReference type="GO" id="GO:0061711">
    <property type="term" value="F:tRNA N(6)-L-threonylcarbamoyladenine synthase activity"/>
    <property type="evidence" value="ECO:0007669"/>
    <property type="project" value="UniProtKB-EC"/>
</dbReference>
<feature type="domain" description="Gcp-like" evidence="1">
    <location>
        <begin position="23"/>
        <end position="226"/>
    </location>
</feature>
<dbReference type="Pfam" id="PF00814">
    <property type="entry name" value="TsaD"/>
    <property type="match status" value="1"/>
</dbReference>
<keyword evidence="2" id="KW-0012">Acyltransferase</keyword>
<name>A0ABS6EJW3_9CLOT</name>
<evidence type="ECO:0000313" key="2">
    <source>
        <dbReference type="EMBL" id="MBU5485300.1"/>
    </source>
</evidence>
<dbReference type="PANTHER" id="PTHR11735">
    <property type="entry name" value="TRNA N6-ADENOSINE THREONYLCARBAMOYLTRANSFERASE"/>
    <property type="match status" value="1"/>
</dbReference>
<dbReference type="Proteomes" id="UP000726170">
    <property type="component" value="Unassembled WGS sequence"/>
</dbReference>
<dbReference type="RefSeq" id="WP_216439854.1">
    <property type="nucleotide sequence ID" value="NZ_JAHLQF010000003.1"/>
</dbReference>
<gene>
    <name evidence="2" type="primary">tsaB</name>
    <name evidence="2" type="ORF">KQI86_13230</name>
</gene>
<dbReference type="NCBIfam" id="TIGR03725">
    <property type="entry name" value="T6A_YeaZ"/>
    <property type="match status" value="1"/>
</dbReference>
<comment type="caution">
    <text evidence="2">The sequence shown here is derived from an EMBL/GenBank/DDBJ whole genome shotgun (WGS) entry which is preliminary data.</text>
</comment>
<evidence type="ECO:0000313" key="3">
    <source>
        <dbReference type="Proteomes" id="UP000726170"/>
    </source>
</evidence>
<keyword evidence="3" id="KW-1185">Reference proteome</keyword>
<proteinExistence type="predicted"/>
<dbReference type="EMBL" id="JAHLQF010000003">
    <property type="protein sequence ID" value="MBU5485300.1"/>
    <property type="molecule type" value="Genomic_DNA"/>
</dbReference>
<dbReference type="InterPro" id="IPR022496">
    <property type="entry name" value="T6A_TsaB"/>
</dbReference>
<sequence>MKILSLDSATECATCAILDENKLLGEVVFNYKKQHSIILMPMIDYLLKNLNLTIQDIDGFVVSKGPGSFTGLRIGAATIKGLSEGTGKPFVSVSSLDGLAFNLAYTDGIICPILDALRDNVYTCLYRFNDGVLECLIDYSAISIEELISILNTYDEKITFIGDCTEKFKDKLNTSLKNIYFAPSSLNVVKASSLGDIGLNLIKSDISEDIHTFAPIYLRKSQAEREYENKNGL</sequence>
<reference evidence="2 3" key="1">
    <citation type="submission" date="2021-06" db="EMBL/GenBank/DDBJ databases">
        <authorList>
            <person name="Sun Q."/>
            <person name="Li D."/>
        </authorList>
    </citation>
    <scope>NUCLEOTIDE SEQUENCE [LARGE SCALE GENOMIC DNA]</scope>
    <source>
        <strain evidence="2 3">MSJ-11</strain>
    </source>
</reference>
<dbReference type="InterPro" id="IPR000905">
    <property type="entry name" value="Gcp-like_dom"/>
</dbReference>
<dbReference type="CDD" id="cd24032">
    <property type="entry name" value="ASKHA_NBD_TsaB"/>
    <property type="match status" value="1"/>
</dbReference>
<keyword evidence="2" id="KW-0808">Transferase</keyword>
<organism evidence="2 3">
    <name type="scientific">Clostridium mobile</name>
    <dbReference type="NCBI Taxonomy" id="2841512"/>
    <lineage>
        <taxon>Bacteria</taxon>
        <taxon>Bacillati</taxon>
        <taxon>Bacillota</taxon>
        <taxon>Clostridia</taxon>
        <taxon>Eubacteriales</taxon>
        <taxon>Clostridiaceae</taxon>
        <taxon>Clostridium</taxon>
    </lineage>
</organism>
<accession>A0ABS6EJW3</accession>
<protein>
    <submittedName>
        <fullName evidence="2">tRNA (Adenosine(37)-N6)-threonylcarbamoyltransferase complex dimerization subunit type 1 TsaB</fullName>
        <ecNumber evidence="2">2.3.1.234</ecNumber>
    </submittedName>
</protein>